<dbReference type="Proteomes" id="UP001060336">
    <property type="component" value="Chromosome"/>
</dbReference>
<feature type="domain" description="Histidine phosphotransferase ChpT C-terminal" evidence="1">
    <location>
        <begin position="85"/>
        <end position="203"/>
    </location>
</feature>
<dbReference type="KEGG" id="naci:NUH88_02290"/>
<reference evidence="2" key="1">
    <citation type="submission" date="2022-08" db="EMBL/GenBank/DDBJ databases">
        <title>Nisaea acidiphila sp. nov., isolated from a marine algal debris and emended description of the genus Nisaea Urios et al. 2008.</title>
        <authorList>
            <person name="Kwon K."/>
        </authorList>
    </citation>
    <scope>NUCLEOTIDE SEQUENCE</scope>
    <source>
        <strain evidence="2">MEBiC11861</strain>
    </source>
</reference>
<proteinExistence type="predicted"/>
<organism evidence="2 3">
    <name type="scientific">Nisaea acidiphila</name>
    <dbReference type="NCBI Taxonomy" id="1862145"/>
    <lineage>
        <taxon>Bacteria</taxon>
        <taxon>Pseudomonadati</taxon>
        <taxon>Pseudomonadota</taxon>
        <taxon>Alphaproteobacteria</taxon>
        <taxon>Rhodospirillales</taxon>
        <taxon>Thalassobaculaceae</taxon>
        <taxon>Nisaea</taxon>
    </lineage>
</organism>
<dbReference type="InterPro" id="IPR036890">
    <property type="entry name" value="HATPase_C_sf"/>
</dbReference>
<dbReference type="RefSeq" id="WP_257769711.1">
    <property type="nucleotide sequence ID" value="NZ_CP102480.1"/>
</dbReference>
<dbReference type="Gene3D" id="1.10.287.130">
    <property type="match status" value="1"/>
</dbReference>
<sequence length="214" mass="22107">MNEDMSLIDILLSRLFHDLVSPVSATVNGAELISDLGADGGGDLGQEALSLIGSSARQASERLSFFRVAFGGAGSTDDHSLADGAALAQPYLKARKIAFELECAQEPKLVRPPLGGVKAALGFICALCECLPRGGTILLSAGDGGGERMSLIASGDGANLLPDVAFALEEDAVADDLTSKSVVAYVAARNARRFGLGFGAEEAGGKVEVRLWKL</sequence>
<dbReference type="AlphaFoldDB" id="A0A9J7AVN7"/>
<protein>
    <submittedName>
        <fullName evidence="2">Histidine phosphotransferase family protein</fullName>
    </submittedName>
</protein>
<dbReference type="Gene3D" id="3.30.565.10">
    <property type="entry name" value="Histidine kinase-like ATPase, C-terminal domain"/>
    <property type="match status" value="1"/>
</dbReference>
<dbReference type="EMBL" id="CP102480">
    <property type="protein sequence ID" value="UUX50529.1"/>
    <property type="molecule type" value="Genomic_DNA"/>
</dbReference>
<evidence type="ECO:0000313" key="3">
    <source>
        <dbReference type="Proteomes" id="UP001060336"/>
    </source>
</evidence>
<evidence type="ECO:0000313" key="2">
    <source>
        <dbReference type="EMBL" id="UUX50529.1"/>
    </source>
</evidence>
<evidence type="ECO:0000259" key="1">
    <source>
        <dbReference type="Pfam" id="PF10090"/>
    </source>
</evidence>
<accession>A0A9J7AVN7</accession>
<name>A0A9J7AVN7_9PROT</name>
<keyword evidence="3" id="KW-1185">Reference proteome</keyword>
<gene>
    <name evidence="2" type="ORF">NUH88_02290</name>
</gene>
<dbReference type="Pfam" id="PF10090">
    <property type="entry name" value="HPTransfase"/>
    <property type="match status" value="1"/>
</dbReference>
<dbReference type="InterPro" id="IPR018762">
    <property type="entry name" value="ChpT_C"/>
</dbReference>